<feature type="compositionally biased region" description="Low complexity" evidence="1">
    <location>
        <begin position="1"/>
        <end position="23"/>
    </location>
</feature>
<dbReference type="EMBL" id="SNSC02000022">
    <property type="protein sequence ID" value="TID14491.1"/>
    <property type="molecule type" value="Genomic_DNA"/>
</dbReference>
<feature type="region of interest" description="Disordered" evidence="1">
    <location>
        <begin position="1"/>
        <end position="28"/>
    </location>
</feature>
<evidence type="ECO:0000313" key="3">
    <source>
        <dbReference type="Proteomes" id="UP000298493"/>
    </source>
</evidence>
<proteinExistence type="predicted"/>
<dbReference type="Proteomes" id="UP000298493">
    <property type="component" value="Unassembled WGS sequence"/>
</dbReference>
<gene>
    <name evidence="2" type="ORF">E6O75_ATG08637</name>
</gene>
<evidence type="ECO:0000313" key="2">
    <source>
        <dbReference type="EMBL" id="TID14491.1"/>
    </source>
</evidence>
<protein>
    <submittedName>
        <fullName evidence="2">Uncharacterized protein</fullName>
    </submittedName>
</protein>
<keyword evidence="3" id="KW-1185">Reference proteome</keyword>
<dbReference type="AlphaFoldDB" id="A0A4Z1NUR1"/>
<dbReference type="OrthoDB" id="3924768at2759"/>
<accession>A0A4Z1NUR1</accession>
<feature type="compositionally biased region" description="Basic and acidic residues" evidence="1">
    <location>
        <begin position="180"/>
        <end position="195"/>
    </location>
</feature>
<name>A0A4Z1NUR1_9PEZI</name>
<sequence>MSNTDSSMMSNTDSSMMSNTDSSKLGRKKRQHFIITPVDCPERPWKTPTFKYKEENGREPQGAPMGVFEADLLPDIAADAYFVHHPYISFCSPPRAFRRGETKNSPKLALINNSWFWRKWKLQFGERLADDRVIDRRGVVSLSCGSVKACTGEKAVKGCKVRKWGLWGETGKRYHNAGRQGEDKENRKLNADHMQGRSSTKRSNSPGTLPSHAVLARDYHFQQGGIDFYWKGTGTVKEGRICGACLHFNHLKLMARLPFTVTNIV</sequence>
<comment type="caution">
    <text evidence="2">The sequence shown here is derived from an EMBL/GenBank/DDBJ whole genome shotgun (WGS) entry which is preliminary data.</text>
</comment>
<reference evidence="2 3" key="1">
    <citation type="submission" date="2019-04" db="EMBL/GenBank/DDBJ databases">
        <title>High contiguity whole genome sequence and gene annotation resource for two Venturia nashicola isolates.</title>
        <authorList>
            <person name="Prokchorchik M."/>
            <person name="Won K."/>
            <person name="Lee Y."/>
            <person name="Choi E.D."/>
            <person name="Segonzac C."/>
            <person name="Sohn K.H."/>
        </authorList>
    </citation>
    <scope>NUCLEOTIDE SEQUENCE [LARGE SCALE GENOMIC DNA]</scope>
    <source>
        <strain evidence="2 3">PRI2</strain>
    </source>
</reference>
<evidence type="ECO:0000256" key="1">
    <source>
        <dbReference type="SAM" id="MobiDB-lite"/>
    </source>
</evidence>
<organism evidence="2 3">
    <name type="scientific">Venturia nashicola</name>
    <dbReference type="NCBI Taxonomy" id="86259"/>
    <lineage>
        <taxon>Eukaryota</taxon>
        <taxon>Fungi</taxon>
        <taxon>Dikarya</taxon>
        <taxon>Ascomycota</taxon>
        <taxon>Pezizomycotina</taxon>
        <taxon>Dothideomycetes</taxon>
        <taxon>Pleosporomycetidae</taxon>
        <taxon>Venturiales</taxon>
        <taxon>Venturiaceae</taxon>
        <taxon>Venturia</taxon>
    </lineage>
</organism>
<feature type="compositionally biased region" description="Polar residues" evidence="1">
    <location>
        <begin position="196"/>
        <end position="208"/>
    </location>
</feature>
<feature type="region of interest" description="Disordered" evidence="1">
    <location>
        <begin position="175"/>
        <end position="209"/>
    </location>
</feature>